<proteinExistence type="predicted"/>
<dbReference type="PROSITE" id="PS51186">
    <property type="entry name" value="GNAT"/>
    <property type="match status" value="1"/>
</dbReference>
<keyword evidence="2" id="KW-0012">Acyltransferase</keyword>
<dbReference type="InterPro" id="IPR000182">
    <property type="entry name" value="GNAT_dom"/>
</dbReference>
<organism evidence="2 3">
    <name type="scientific">Arenibacter antarcticus</name>
    <dbReference type="NCBI Taxonomy" id="2040469"/>
    <lineage>
        <taxon>Bacteria</taxon>
        <taxon>Pseudomonadati</taxon>
        <taxon>Bacteroidota</taxon>
        <taxon>Flavobacteriia</taxon>
        <taxon>Flavobacteriales</taxon>
        <taxon>Flavobacteriaceae</taxon>
        <taxon>Arenibacter</taxon>
    </lineage>
</organism>
<dbReference type="EMBL" id="JBHUOK010000030">
    <property type="protein sequence ID" value="MFD2790537.1"/>
    <property type="molecule type" value="Genomic_DNA"/>
</dbReference>
<dbReference type="GO" id="GO:0016746">
    <property type="term" value="F:acyltransferase activity"/>
    <property type="evidence" value="ECO:0007669"/>
    <property type="project" value="UniProtKB-KW"/>
</dbReference>
<protein>
    <submittedName>
        <fullName evidence="2">GNAT family N-acetyltransferase</fullName>
        <ecNumber evidence="2">2.3.1.-</ecNumber>
    </submittedName>
</protein>
<feature type="domain" description="N-acetyltransferase" evidence="1">
    <location>
        <begin position="1"/>
        <end position="152"/>
    </location>
</feature>
<dbReference type="EC" id="2.3.1.-" evidence="2"/>
<dbReference type="Gene3D" id="3.40.630.30">
    <property type="match status" value="1"/>
</dbReference>
<dbReference type="SUPFAM" id="SSF55729">
    <property type="entry name" value="Acyl-CoA N-acyltransferases (Nat)"/>
    <property type="match status" value="1"/>
</dbReference>
<reference evidence="3" key="1">
    <citation type="journal article" date="2019" name="Int. J. Syst. Evol. Microbiol.">
        <title>The Global Catalogue of Microorganisms (GCM) 10K type strain sequencing project: providing services to taxonomists for standard genome sequencing and annotation.</title>
        <authorList>
            <consortium name="The Broad Institute Genomics Platform"/>
            <consortium name="The Broad Institute Genome Sequencing Center for Infectious Disease"/>
            <person name="Wu L."/>
            <person name="Ma J."/>
        </authorList>
    </citation>
    <scope>NUCLEOTIDE SEQUENCE [LARGE SCALE GENOMIC DNA]</scope>
    <source>
        <strain evidence="3">KCTC 52924</strain>
    </source>
</reference>
<dbReference type="Pfam" id="PF00583">
    <property type="entry name" value="Acetyltransf_1"/>
    <property type="match status" value="1"/>
</dbReference>
<gene>
    <name evidence="2" type="ORF">ACFS1K_12260</name>
</gene>
<name>A0ABW5VHV5_9FLAO</name>
<evidence type="ECO:0000313" key="2">
    <source>
        <dbReference type="EMBL" id="MFD2790537.1"/>
    </source>
</evidence>
<evidence type="ECO:0000313" key="3">
    <source>
        <dbReference type="Proteomes" id="UP001597532"/>
    </source>
</evidence>
<keyword evidence="2" id="KW-0808">Transferase</keyword>
<sequence length="154" mass="18105">MEFQEIGDNYQDFFKILPQDWQEVIRPLWKDYKKSANIYALLDEKQLVAGGIVFRTAPPNRTEFEIAVGEEYVVKGYHYIGFLFVDPKRRNEALGTRWLSALKSHFPEQGFWLTIEEQVLETFYVKNGFVRVSESADVGAPEWMFIYEPILKII</sequence>
<evidence type="ECO:0000259" key="1">
    <source>
        <dbReference type="PROSITE" id="PS51186"/>
    </source>
</evidence>
<comment type="caution">
    <text evidence="2">The sequence shown here is derived from an EMBL/GenBank/DDBJ whole genome shotgun (WGS) entry which is preliminary data.</text>
</comment>
<accession>A0ABW5VHV5</accession>
<dbReference type="RefSeq" id="WP_251806757.1">
    <property type="nucleotide sequence ID" value="NZ_CP166679.1"/>
</dbReference>
<dbReference type="Proteomes" id="UP001597532">
    <property type="component" value="Unassembled WGS sequence"/>
</dbReference>
<keyword evidence="3" id="KW-1185">Reference proteome</keyword>
<dbReference type="InterPro" id="IPR016181">
    <property type="entry name" value="Acyl_CoA_acyltransferase"/>
</dbReference>